<comment type="caution">
    <text evidence="1">The sequence shown here is derived from an EMBL/GenBank/DDBJ whole genome shotgun (WGS) entry which is preliminary data.</text>
</comment>
<keyword evidence="2" id="KW-1185">Reference proteome</keyword>
<dbReference type="Gene3D" id="2.120.10.80">
    <property type="entry name" value="Kelch-type beta propeller"/>
    <property type="match status" value="2"/>
</dbReference>
<proteinExistence type="predicted"/>
<sequence length="405" mass="40272">MSISEQQSNEDRTSGHPVIACYAQVGAKLVGSGAWGRGMQGSVAISADGCTAVVGGSGDYESTGAIWVFIKSGDSWIQQGPKLTGTDGIGASGLGTSVAISADGNTVIAGGSGDNGMVGAAWVFTRSKDVWTQQGDKLVGTDYSSCPMQGAAVGISSDGNTVAIGGNGDGGAKGAVWMFTRTAGGWTQSGCKLVGSGYSTNANQGVSLGLSGDGQTLVVGSFVQAVQDAPVWVFVNSGGWQQQGNYLTATGAVPDPNGQNTSLAVSHDGNTFVLGENQDSDQTGATWIFSRAGGNWTQQGSKLVGTGASGKAGQGGAVGISSDGDIIVVGGDDDNSDVGAVWVFQNSSGTWLQCGEKLVGTGASGASLEGTSVGLSGDGRTILSGGPGDNDMTGATWVFAAQFIS</sequence>
<protein>
    <submittedName>
        <fullName evidence="1">Uncharacterized protein</fullName>
    </submittedName>
</protein>
<name>A0A1I4D2N4_9HYPH</name>
<dbReference type="SUPFAM" id="SSF50965">
    <property type="entry name" value="Galactose oxidase, central domain"/>
    <property type="match status" value="1"/>
</dbReference>
<dbReference type="EMBL" id="FOSK01000010">
    <property type="protein sequence ID" value="SFK87752.1"/>
    <property type="molecule type" value="Genomic_DNA"/>
</dbReference>
<evidence type="ECO:0000313" key="2">
    <source>
        <dbReference type="Proteomes" id="UP000199598"/>
    </source>
</evidence>
<dbReference type="InterPro" id="IPR015915">
    <property type="entry name" value="Kelch-typ_b-propeller"/>
</dbReference>
<dbReference type="RefSeq" id="WP_093521858.1">
    <property type="nucleotide sequence ID" value="NZ_FOSK01000010.1"/>
</dbReference>
<organism evidence="1 2">
    <name type="scientific">Pseudovibrio ascidiaceicola</name>
    <dbReference type="NCBI Taxonomy" id="285279"/>
    <lineage>
        <taxon>Bacteria</taxon>
        <taxon>Pseudomonadati</taxon>
        <taxon>Pseudomonadota</taxon>
        <taxon>Alphaproteobacteria</taxon>
        <taxon>Hyphomicrobiales</taxon>
        <taxon>Stappiaceae</taxon>
        <taxon>Pseudovibrio</taxon>
    </lineage>
</organism>
<dbReference type="InterPro" id="IPR011043">
    <property type="entry name" value="Gal_Oxase/kelch_b-propeller"/>
</dbReference>
<gene>
    <name evidence="1" type="ORF">SAMN04488518_110201</name>
</gene>
<reference evidence="1 2" key="1">
    <citation type="submission" date="2016-10" db="EMBL/GenBank/DDBJ databases">
        <authorList>
            <person name="Varghese N."/>
            <person name="Submissions S."/>
        </authorList>
    </citation>
    <scope>NUCLEOTIDE SEQUENCE [LARGE SCALE GENOMIC DNA]</scope>
    <source>
        <strain evidence="1 2">DSM 16392</strain>
    </source>
</reference>
<dbReference type="Proteomes" id="UP000199598">
    <property type="component" value="Unassembled WGS sequence"/>
</dbReference>
<evidence type="ECO:0000313" key="1">
    <source>
        <dbReference type="EMBL" id="SFK87752.1"/>
    </source>
</evidence>
<accession>A0A1I4D2N4</accession>